<keyword evidence="1" id="KW-0732">Signal</keyword>
<dbReference type="Gene3D" id="1.10.530.10">
    <property type="match status" value="1"/>
</dbReference>
<feature type="chain" id="PRO_5046041701" evidence="1">
    <location>
        <begin position="32"/>
        <end position="266"/>
    </location>
</feature>
<protein>
    <submittedName>
        <fullName evidence="2">Uncharacterized protein</fullName>
    </submittedName>
</protein>
<dbReference type="Proteomes" id="UP001368270">
    <property type="component" value="Unassembled WGS sequence"/>
</dbReference>
<keyword evidence="3" id="KW-1185">Reference proteome</keyword>
<reference evidence="2 3" key="1">
    <citation type="submission" date="2024-03" db="EMBL/GenBank/DDBJ databases">
        <title>Cognatishimia coralii sp. nov., a marine bacterium isolated from coral surrounding seawater.</title>
        <authorList>
            <person name="Liu X."/>
            <person name="Liu S."/>
            <person name="Sun H."/>
            <person name="Zhang Y."/>
        </authorList>
    </citation>
    <scope>NUCLEOTIDE SEQUENCE [LARGE SCALE GENOMIC DNA]</scope>
    <source>
        <strain evidence="2 3">D5M38</strain>
    </source>
</reference>
<comment type="caution">
    <text evidence="2">The sequence shown here is derived from an EMBL/GenBank/DDBJ whole genome shotgun (WGS) entry which is preliminary data.</text>
</comment>
<evidence type="ECO:0000313" key="3">
    <source>
        <dbReference type="Proteomes" id="UP001368270"/>
    </source>
</evidence>
<evidence type="ECO:0000313" key="2">
    <source>
        <dbReference type="EMBL" id="MEJ5220000.1"/>
    </source>
</evidence>
<dbReference type="EMBL" id="JBBGAZ010000015">
    <property type="protein sequence ID" value="MEJ5220000.1"/>
    <property type="molecule type" value="Genomic_DNA"/>
</dbReference>
<dbReference type="SUPFAM" id="SSF53955">
    <property type="entry name" value="Lysozyme-like"/>
    <property type="match status" value="1"/>
</dbReference>
<feature type="signal peptide" evidence="1">
    <location>
        <begin position="1"/>
        <end position="31"/>
    </location>
</feature>
<evidence type="ECO:0000256" key="1">
    <source>
        <dbReference type="SAM" id="SignalP"/>
    </source>
</evidence>
<proteinExistence type="predicted"/>
<dbReference type="InterPro" id="IPR023346">
    <property type="entry name" value="Lysozyme-like_dom_sf"/>
</dbReference>
<sequence length="266" mass="29542">MSQMSFSKKSTLLQLVVLLIAFAGVTHFAHAETPKHDDMLRFIRHFEAGGSYDRYYTGIKSPPPKPLTQLTVGEVLEWQKSLRGTKSTASGGYQFIRKTLARLVQQYNIPLDSKFDAKLQDRLAQLLISECPNRDLPKDNLRFGNCLAAIWAALPVLTGPKKGESRYKGLAGNKALTTPDNVLAMLSGKEVNYKVIPFRTPNQPSDAIKFETLTVYHFDRGGNGRFKLSGPTRKERIEQSIKKAGKDGGLGKSIHTIFAVDPYASN</sequence>
<name>A0ABU8QKQ2_9RHOB</name>
<accession>A0ABU8QKQ2</accession>
<gene>
    <name evidence="2" type="ORF">WG622_17225</name>
</gene>
<organism evidence="2 3">
    <name type="scientific">Cognatishimia coralii</name>
    <dbReference type="NCBI Taxonomy" id="3083254"/>
    <lineage>
        <taxon>Bacteria</taxon>
        <taxon>Pseudomonadati</taxon>
        <taxon>Pseudomonadota</taxon>
        <taxon>Alphaproteobacteria</taxon>
        <taxon>Rhodobacterales</taxon>
        <taxon>Paracoccaceae</taxon>
        <taxon>Cognatishimia</taxon>
    </lineage>
</organism>
<dbReference type="RefSeq" id="WP_303963373.1">
    <property type="nucleotide sequence ID" value="NZ_JBBGAZ010000015.1"/>
</dbReference>